<dbReference type="Proteomes" id="UP000563094">
    <property type="component" value="Unassembled WGS sequence"/>
</dbReference>
<sequence length="129" mass="15464">MPNRIIPYRQDLKVKARELRNNSTLGKILLWQEIKQKSLGYEFHRQVPLLDFVVDFFCHELLLAIEVDGDSHDHTFDYDKQRQKALETYGIRLLRFDDKEVKFEMRYVLEEITHFIEEHQKSSNACPPV</sequence>
<dbReference type="EMBL" id="JACJIQ010000019">
    <property type="protein sequence ID" value="MBA9079178.1"/>
    <property type="molecule type" value="Genomic_DNA"/>
</dbReference>
<dbReference type="GO" id="GO:0004519">
    <property type="term" value="F:endonuclease activity"/>
    <property type="evidence" value="ECO:0007669"/>
    <property type="project" value="UniProtKB-KW"/>
</dbReference>
<dbReference type="PANTHER" id="PTHR38590">
    <property type="entry name" value="BLL0828 PROTEIN"/>
    <property type="match status" value="1"/>
</dbReference>
<proteinExistence type="predicted"/>
<organism evidence="2 3">
    <name type="scientific">Rufibacter quisquiliarum</name>
    <dbReference type="NCBI Taxonomy" id="1549639"/>
    <lineage>
        <taxon>Bacteria</taxon>
        <taxon>Pseudomonadati</taxon>
        <taxon>Bacteroidota</taxon>
        <taxon>Cytophagia</taxon>
        <taxon>Cytophagales</taxon>
        <taxon>Hymenobacteraceae</taxon>
        <taxon>Rufibacter</taxon>
    </lineage>
</organism>
<reference evidence="2 3" key="1">
    <citation type="submission" date="2020-08" db="EMBL/GenBank/DDBJ databases">
        <title>Genomic Encyclopedia of Type Strains, Phase IV (KMG-IV): sequencing the most valuable type-strain genomes for metagenomic binning, comparative biology and taxonomic classification.</title>
        <authorList>
            <person name="Goeker M."/>
        </authorList>
    </citation>
    <scope>NUCLEOTIDE SEQUENCE [LARGE SCALE GENOMIC DNA]</scope>
    <source>
        <strain evidence="2 3">DSM 29854</strain>
    </source>
</reference>
<keyword evidence="2" id="KW-0378">Hydrolase</keyword>
<feature type="domain" description="DUF559" evidence="1">
    <location>
        <begin position="12"/>
        <end position="116"/>
    </location>
</feature>
<gene>
    <name evidence="2" type="ORF">FHS90_003913</name>
</gene>
<dbReference type="CDD" id="cd01038">
    <property type="entry name" value="Endonuclease_DUF559"/>
    <property type="match status" value="1"/>
</dbReference>
<accession>A0A839GXL2</accession>
<dbReference type="InterPro" id="IPR011335">
    <property type="entry name" value="Restrct_endonuc-II-like"/>
</dbReference>
<name>A0A839GXL2_9BACT</name>
<evidence type="ECO:0000313" key="3">
    <source>
        <dbReference type="Proteomes" id="UP000563094"/>
    </source>
</evidence>
<keyword evidence="2" id="KW-0540">Nuclease</keyword>
<dbReference type="RefSeq" id="WP_182514151.1">
    <property type="nucleotide sequence ID" value="NZ_JACJIQ010000019.1"/>
</dbReference>
<dbReference type="Pfam" id="PF04480">
    <property type="entry name" value="DUF559"/>
    <property type="match status" value="1"/>
</dbReference>
<keyword evidence="2" id="KW-0255">Endonuclease</keyword>
<evidence type="ECO:0000259" key="1">
    <source>
        <dbReference type="Pfam" id="PF04480"/>
    </source>
</evidence>
<evidence type="ECO:0000313" key="2">
    <source>
        <dbReference type="EMBL" id="MBA9079178.1"/>
    </source>
</evidence>
<dbReference type="SUPFAM" id="SSF52980">
    <property type="entry name" value="Restriction endonuclease-like"/>
    <property type="match status" value="1"/>
</dbReference>
<protein>
    <submittedName>
        <fullName evidence="2">Very-short-patch-repair endonuclease</fullName>
    </submittedName>
</protein>
<keyword evidence="3" id="KW-1185">Reference proteome</keyword>
<dbReference type="Gene3D" id="3.40.960.10">
    <property type="entry name" value="VSR Endonuclease"/>
    <property type="match status" value="1"/>
</dbReference>
<dbReference type="InterPro" id="IPR047216">
    <property type="entry name" value="Endonuclease_DUF559_bact"/>
</dbReference>
<comment type="caution">
    <text evidence="2">The sequence shown here is derived from an EMBL/GenBank/DDBJ whole genome shotgun (WGS) entry which is preliminary data.</text>
</comment>
<dbReference type="InterPro" id="IPR007569">
    <property type="entry name" value="DUF559"/>
</dbReference>
<dbReference type="PANTHER" id="PTHR38590:SF1">
    <property type="entry name" value="BLL0828 PROTEIN"/>
    <property type="match status" value="1"/>
</dbReference>
<dbReference type="AlphaFoldDB" id="A0A839GXL2"/>